<feature type="compositionally biased region" description="Basic and acidic residues" evidence="1">
    <location>
        <begin position="20"/>
        <end position="29"/>
    </location>
</feature>
<sequence length="129" mass="12518">MASYIKGIYSYVRPASSDDGSTKKDDGSKQVDTSSPDSASIGSASSEPSPAPQSGYLSKAVCGLASGIYSVGSGSVGAGVSGAKWIAGTTYSVSSGVVNGAGSVIGAVASGASSVVSKATTAKSKEHRD</sequence>
<dbReference type="Proteomes" id="UP000694843">
    <property type="component" value="Unplaced"/>
</dbReference>
<dbReference type="KEGG" id="hazt:108673571"/>
<accession>A0A8B7NVE8</accession>
<gene>
    <name evidence="3" type="primary">LOC108673571</name>
</gene>
<dbReference type="GeneID" id="108673571"/>
<evidence type="ECO:0000256" key="1">
    <source>
        <dbReference type="SAM" id="MobiDB-lite"/>
    </source>
</evidence>
<dbReference type="AlphaFoldDB" id="A0A8B7NVE8"/>
<feature type="region of interest" description="Disordered" evidence="1">
    <location>
        <begin position="13"/>
        <end position="54"/>
    </location>
</feature>
<name>A0A8B7NVE8_HYAAZ</name>
<reference evidence="3" key="1">
    <citation type="submission" date="2025-08" db="UniProtKB">
        <authorList>
            <consortium name="RefSeq"/>
        </authorList>
    </citation>
    <scope>IDENTIFICATION</scope>
    <source>
        <tissue evidence="3">Whole organism</tissue>
    </source>
</reference>
<evidence type="ECO:0000313" key="3">
    <source>
        <dbReference type="RefSeq" id="XP_018016911.1"/>
    </source>
</evidence>
<dbReference type="RefSeq" id="XP_018016911.1">
    <property type="nucleotide sequence ID" value="XM_018161422.2"/>
</dbReference>
<feature type="compositionally biased region" description="Low complexity" evidence="1">
    <location>
        <begin position="34"/>
        <end position="54"/>
    </location>
</feature>
<keyword evidence="2" id="KW-1185">Reference proteome</keyword>
<protein>
    <submittedName>
        <fullName evidence="3">Uncharacterized protein LOC108673571</fullName>
    </submittedName>
</protein>
<organism evidence="2 3">
    <name type="scientific">Hyalella azteca</name>
    <name type="common">Amphipod</name>
    <dbReference type="NCBI Taxonomy" id="294128"/>
    <lineage>
        <taxon>Eukaryota</taxon>
        <taxon>Metazoa</taxon>
        <taxon>Ecdysozoa</taxon>
        <taxon>Arthropoda</taxon>
        <taxon>Crustacea</taxon>
        <taxon>Multicrustacea</taxon>
        <taxon>Malacostraca</taxon>
        <taxon>Eumalacostraca</taxon>
        <taxon>Peracarida</taxon>
        <taxon>Amphipoda</taxon>
        <taxon>Senticaudata</taxon>
        <taxon>Talitrida</taxon>
        <taxon>Talitroidea</taxon>
        <taxon>Hyalellidae</taxon>
        <taxon>Hyalella</taxon>
    </lineage>
</organism>
<proteinExistence type="predicted"/>
<evidence type="ECO:0000313" key="2">
    <source>
        <dbReference type="Proteomes" id="UP000694843"/>
    </source>
</evidence>